<evidence type="ECO:0000313" key="2">
    <source>
        <dbReference type="Proteomes" id="UP001638806"/>
    </source>
</evidence>
<dbReference type="EMBL" id="JBGNUJ010000007">
    <property type="protein sequence ID" value="KAL3957381.1"/>
    <property type="molecule type" value="Genomic_DNA"/>
</dbReference>
<keyword evidence="2" id="KW-1185">Reference proteome</keyword>
<sequence length="275" mass="29663">MSQGPAAPDPGWRAARGRLRSTGSILTCFALSPCEHRQPWRDGGKADRLLEKESTAASRRVSDSRLGWYCPGLGQQDEAARLGAYERATECGMIACKMTEGCLALDGSTLGLLERAEPRAPILRGSVGGRGGGPCAGGTWCLGRGIWQPGLDAWLGGEEAGEQRAESSDRRWGDESTVERKEVPEPEPSSVASTARRKPSTVPSLPLPGSALHVGTYLPQVRPTKRWITSGANGGRRLPNQTPKLHLEIPHLPHAVGDHHRSRRRQLIPQRIADG</sequence>
<name>A0ACC4DMA9_PURLI</name>
<organism evidence="1 2">
    <name type="scientific">Purpureocillium lilacinum</name>
    <name type="common">Paecilomyces lilacinus</name>
    <dbReference type="NCBI Taxonomy" id="33203"/>
    <lineage>
        <taxon>Eukaryota</taxon>
        <taxon>Fungi</taxon>
        <taxon>Dikarya</taxon>
        <taxon>Ascomycota</taxon>
        <taxon>Pezizomycotina</taxon>
        <taxon>Sordariomycetes</taxon>
        <taxon>Hypocreomycetidae</taxon>
        <taxon>Hypocreales</taxon>
        <taxon>Ophiocordycipitaceae</taxon>
        <taxon>Purpureocillium</taxon>
    </lineage>
</organism>
<accession>A0ACC4DMA9</accession>
<proteinExistence type="predicted"/>
<evidence type="ECO:0000313" key="1">
    <source>
        <dbReference type="EMBL" id="KAL3957381.1"/>
    </source>
</evidence>
<reference evidence="1" key="1">
    <citation type="submission" date="2024-12" db="EMBL/GenBank/DDBJ databases">
        <title>Comparative genomics and development of molecular markers within Purpureocillium lilacinum and among Purpureocillium species.</title>
        <authorList>
            <person name="Yeh Z.-Y."/>
            <person name="Ni N.-T."/>
            <person name="Lo P.-H."/>
            <person name="Mushyakhwo K."/>
            <person name="Lin C.-F."/>
            <person name="Nai Y.-S."/>
        </authorList>
    </citation>
    <scope>NUCLEOTIDE SEQUENCE</scope>
    <source>
        <strain evidence="1">NCHU-NPUST-175</strain>
    </source>
</reference>
<dbReference type="Proteomes" id="UP001638806">
    <property type="component" value="Unassembled WGS sequence"/>
</dbReference>
<gene>
    <name evidence="1" type="ORF">ACCO45_007959</name>
</gene>
<protein>
    <submittedName>
        <fullName evidence="1">Uncharacterized protein</fullName>
    </submittedName>
</protein>
<comment type="caution">
    <text evidence="1">The sequence shown here is derived from an EMBL/GenBank/DDBJ whole genome shotgun (WGS) entry which is preliminary data.</text>
</comment>